<feature type="compositionally biased region" description="Polar residues" evidence="1">
    <location>
        <begin position="70"/>
        <end position="83"/>
    </location>
</feature>
<accession>A0ABU1B7F8</accession>
<feature type="region of interest" description="Disordered" evidence="1">
    <location>
        <begin position="422"/>
        <end position="480"/>
    </location>
</feature>
<feature type="transmembrane region" description="Helical" evidence="2">
    <location>
        <begin position="183"/>
        <end position="202"/>
    </location>
</feature>
<sequence length="497" mass="54258">MMTYLSRLSLFILLTCSFNSFAKYSEAMCILYKQQMQQYSDNTSSRSYRNAARDFEKNCSNPPPVEKTQAPVTQPKNSLSEPVTEQAEDSKSIKSEQANVAVNPLDSNTEQSAVQVEQSEAETPSKVVGTSTPVIEQREVTTTVAELSDEPVTEQDAAPVSVLPPVTPINTDLTNNDAQTGALLIPSLLLLAVLLLAGLLLLRLRAKKNPAPESIKGNQESMAAVSSTTEKKPSKPIAPIVNDESKSITTPQSITPQPVADIANEPEPQKAVEDSVNQEQLTQRLLSSVHDFKEPEVRTFDPDAPLPGQKARQESNKQTSDKVITNDTELTVDTATLAPISEPDNETNTDINMFAADNSEQEIVTAEQEEITQLENDEDVAHLLNNKQEAKLTEDSFDQIPDNTDLDNDDNVAKALAALNEELAAEQQGDNHTSIDEQHASSSSERKANPFANLSLDPSWDPNSTEKPTIAPKKTVPKSAKLIAAEERAKQLKTDDE</sequence>
<keyword evidence="2" id="KW-1133">Transmembrane helix</keyword>
<keyword evidence="3" id="KW-0732">Signal</keyword>
<evidence type="ECO:0000313" key="5">
    <source>
        <dbReference type="Proteomes" id="UP001226574"/>
    </source>
</evidence>
<organism evidence="4 5">
    <name type="scientific">Pseudoalteromonas haloplanktis</name>
    <name type="common">Alteromonas haloplanktis</name>
    <dbReference type="NCBI Taxonomy" id="228"/>
    <lineage>
        <taxon>Bacteria</taxon>
        <taxon>Pseudomonadati</taxon>
        <taxon>Pseudomonadota</taxon>
        <taxon>Gammaproteobacteria</taxon>
        <taxon>Alteromonadales</taxon>
        <taxon>Pseudoalteromonadaceae</taxon>
        <taxon>Pseudoalteromonas</taxon>
    </lineage>
</organism>
<keyword evidence="2" id="KW-0472">Membrane</keyword>
<evidence type="ECO:0000256" key="3">
    <source>
        <dbReference type="SAM" id="SignalP"/>
    </source>
</evidence>
<feature type="compositionally biased region" description="Basic and acidic residues" evidence="1">
    <location>
        <begin position="290"/>
        <end position="301"/>
    </location>
</feature>
<feature type="compositionally biased region" description="Polar residues" evidence="1">
    <location>
        <begin position="216"/>
        <end position="228"/>
    </location>
</feature>
<feature type="compositionally biased region" description="Basic and acidic residues" evidence="1">
    <location>
        <begin position="433"/>
        <end position="448"/>
    </location>
</feature>
<evidence type="ECO:0000313" key="4">
    <source>
        <dbReference type="EMBL" id="MDQ9090182.1"/>
    </source>
</evidence>
<keyword evidence="5" id="KW-1185">Reference proteome</keyword>
<feature type="region of interest" description="Disordered" evidence="1">
    <location>
        <begin position="288"/>
        <end position="321"/>
    </location>
</feature>
<feature type="region of interest" description="Disordered" evidence="1">
    <location>
        <begin position="54"/>
        <end position="129"/>
    </location>
</feature>
<feature type="chain" id="PRO_5045846243" description="Cell surface protein" evidence="3">
    <location>
        <begin position="23"/>
        <end position="497"/>
    </location>
</feature>
<gene>
    <name evidence="4" type="ORF">RC083_01105</name>
</gene>
<reference evidence="4 5" key="1">
    <citation type="submission" date="2023-08" db="EMBL/GenBank/DDBJ databases">
        <title>Pseudoalteromonas haloplanktis LL1 genome.</title>
        <authorList>
            <person name="Wu S."/>
        </authorList>
    </citation>
    <scope>NUCLEOTIDE SEQUENCE [LARGE SCALE GENOMIC DNA]</scope>
    <source>
        <strain evidence="4 5">LL1</strain>
    </source>
</reference>
<feature type="compositionally biased region" description="Polar residues" evidence="1">
    <location>
        <begin position="95"/>
        <end position="129"/>
    </location>
</feature>
<name>A0ABU1B7F8_PSEHA</name>
<feature type="region of interest" description="Disordered" evidence="1">
    <location>
        <begin position="211"/>
        <end position="260"/>
    </location>
</feature>
<comment type="caution">
    <text evidence="4">The sequence shown here is derived from an EMBL/GenBank/DDBJ whole genome shotgun (WGS) entry which is preliminary data.</text>
</comment>
<protein>
    <recommendedName>
        <fullName evidence="6">Cell surface protein</fullName>
    </recommendedName>
</protein>
<feature type="compositionally biased region" description="Polar residues" evidence="1">
    <location>
        <begin position="247"/>
        <end position="256"/>
    </location>
</feature>
<evidence type="ECO:0000256" key="1">
    <source>
        <dbReference type="SAM" id="MobiDB-lite"/>
    </source>
</evidence>
<evidence type="ECO:0008006" key="6">
    <source>
        <dbReference type="Google" id="ProtNLM"/>
    </source>
</evidence>
<dbReference type="Proteomes" id="UP001226574">
    <property type="component" value="Unassembled WGS sequence"/>
</dbReference>
<proteinExistence type="predicted"/>
<dbReference type="RefSeq" id="WP_309038169.1">
    <property type="nucleotide sequence ID" value="NZ_JAVIFY010000001.1"/>
</dbReference>
<keyword evidence="2" id="KW-0812">Transmembrane</keyword>
<evidence type="ECO:0000256" key="2">
    <source>
        <dbReference type="SAM" id="Phobius"/>
    </source>
</evidence>
<feature type="signal peptide" evidence="3">
    <location>
        <begin position="1"/>
        <end position="22"/>
    </location>
</feature>
<dbReference type="EMBL" id="JAVIFY010000001">
    <property type="protein sequence ID" value="MDQ9090182.1"/>
    <property type="molecule type" value="Genomic_DNA"/>
</dbReference>